<feature type="signal peptide" evidence="1">
    <location>
        <begin position="1"/>
        <end position="18"/>
    </location>
</feature>
<organism evidence="2">
    <name type="scientific">Homalodisca liturata</name>
    <dbReference type="NCBI Taxonomy" id="320908"/>
    <lineage>
        <taxon>Eukaryota</taxon>
        <taxon>Metazoa</taxon>
        <taxon>Ecdysozoa</taxon>
        <taxon>Arthropoda</taxon>
        <taxon>Hexapoda</taxon>
        <taxon>Insecta</taxon>
        <taxon>Pterygota</taxon>
        <taxon>Neoptera</taxon>
        <taxon>Paraneoptera</taxon>
        <taxon>Hemiptera</taxon>
        <taxon>Auchenorrhyncha</taxon>
        <taxon>Membracoidea</taxon>
        <taxon>Cicadellidae</taxon>
        <taxon>Cicadellinae</taxon>
        <taxon>Proconiini</taxon>
        <taxon>Homalodisca</taxon>
    </lineage>
</organism>
<proteinExistence type="predicted"/>
<keyword evidence="1" id="KW-0732">Signal</keyword>
<dbReference type="AlphaFoldDB" id="A0A1B6ITD3"/>
<evidence type="ECO:0000313" key="2">
    <source>
        <dbReference type="EMBL" id="JAS90188.1"/>
    </source>
</evidence>
<reference evidence="2" key="1">
    <citation type="submission" date="2015-11" db="EMBL/GenBank/DDBJ databases">
        <title>De novo transcriptome assembly of four potential Pierce s Disease insect vectors from Arizona vineyards.</title>
        <authorList>
            <person name="Tassone E.E."/>
        </authorList>
    </citation>
    <scope>NUCLEOTIDE SEQUENCE</scope>
</reference>
<protein>
    <submittedName>
        <fullName evidence="2">Uncharacterized protein</fullName>
    </submittedName>
</protein>
<dbReference type="EMBL" id="GECU01017518">
    <property type="protein sequence ID" value="JAS90188.1"/>
    <property type="molecule type" value="Transcribed_RNA"/>
</dbReference>
<gene>
    <name evidence="2" type="ORF">g.4928</name>
</gene>
<accession>A0A1B6ITD3</accession>
<name>A0A1B6ITD3_9HEMI</name>
<feature type="chain" id="PRO_5008585401" evidence="1">
    <location>
        <begin position="19"/>
        <end position="283"/>
    </location>
</feature>
<evidence type="ECO:0000256" key="1">
    <source>
        <dbReference type="SAM" id="SignalP"/>
    </source>
</evidence>
<feature type="non-terminal residue" evidence="2">
    <location>
        <position position="1"/>
    </location>
</feature>
<sequence>LEQLQIWKLLLFIKICHAGHWEEERRQCVIFHVPYIICAPDISQVSIAPYHVYNTTPLQISSLAKNPYVRDAGSAIHKEAMFIVKDTTSSIEPTTENLATTKDLEEEGYILDSNQEMSEPTSSANEQSLIDNSNNFPVEHSAEIKGLSTEPQEEESTYEQNPMLNQLSTYSSRQSSNFNLQRSHQGCAIDDRTNVGQPYTSTVPCGCSHEDTQLSSTSIDSNSLRTCQNVEGATLETALDSETESSCCTSTGAVPLPLYVNPRYLNSYCGSWTRHSQILDVQN</sequence>